<dbReference type="RefSeq" id="WP_016876905.1">
    <property type="nucleotide sequence ID" value="NZ_AJLN01000063.1"/>
</dbReference>
<comment type="caution">
    <text evidence="2">The sequence shown here is derived from an EMBL/GenBank/DDBJ whole genome shotgun (WGS) entry which is preliminary data.</text>
</comment>
<dbReference type="OrthoDB" id="505456at2"/>
<dbReference type="EMBL" id="RSCJ01000015">
    <property type="protein sequence ID" value="RUR78312.1"/>
    <property type="molecule type" value="Genomic_DNA"/>
</dbReference>
<evidence type="ECO:0000259" key="1">
    <source>
        <dbReference type="Pfam" id="PF00561"/>
    </source>
</evidence>
<organism evidence="2 3">
    <name type="scientific">Chlorogloeopsis fritschii PCC 6912</name>
    <dbReference type="NCBI Taxonomy" id="211165"/>
    <lineage>
        <taxon>Bacteria</taxon>
        <taxon>Bacillati</taxon>
        <taxon>Cyanobacteriota</taxon>
        <taxon>Cyanophyceae</taxon>
        <taxon>Nostocales</taxon>
        <taxon>Chlorogloeopsidaceae</taxon>
        <taxon>Chlorogloeopsis</taxon>
    </lineage>
</organism>
<dbReference type="GO" id="GO:0016787">
    <property type="term" value="F:hydrolase activity"/>
    <property type="evidence" value="ECO:0007669"/>
    <property type="project" value="UniProtKB-KW"/>
</dbReference>
<protein>
    <submittedName>
        <fullName evidence="2">Alpha/beta hydrolase</fullName>
    </submittedName>
</protein>
<evidence type="ECO:0000313" key="2">
    <source>
        <dbReference type="EMBL" id="RUR78312.1"/>
    </source>
</evidence>
<accession>A0A433N9C8</accession>
<sequence length="311" mass="35345">MQATTASTTPIPGQYWQWRGHNIYYVRAGESQPQRPPLLLVHGFGASCDHWRKNIIGLCNEFEVWAIDLLGFGRSAKPKLEYSGNLWRDQLYDFITEMIGRKTVLAGNSLGGYASLCVAAQRPDAVAGLVLLNSAGPFSENQPSAEPEALQAQIEPPQQPDSLQKLLGDVVKWIFQQPLSQFILFQYVRQKKVIRQTLNKVYLDKSAITDQLVEEIYRPACDPGAFDVFSSVFKTLQGEKVDFLLKQLTCPLLLLWGEADPWMNARERSQKFRQYYPELTEHFLRAGHCPHDEVPEQVNPLLREWVVSLPS</sequence>
<feature type="domain" description="AB hydrolase-1" evidence="1">
    <location>
        <begin position="36"/>
        <end position="293"/>
    </location>
</feature>
<dbReference type="PANTHER" id="PTHR46438">
    <property type="entry name" value="ALPHA/BETA-HYDROLASES SUPERFAMILY PROTEIN"/>
    <property type="match status" value="1"/>
</dbReference>
<name>A0A433N9C8_CHLFR</name>
<evidence type="ECO:0000313" key="3">
    <source>
        <dbReference type="Proteomes" id="UP000268857"/>
    </source>
</evidence>
<dbReference type="SUPFAM" id="SSF53474">
    <property type="entry name" value="alpha/beta-Hydrolases"/>
    <property type="match status" value="1"/>
</dbReference>
<dbReference type="Pfam" id="PF00561">
    <property type="entry name" value="Abhydrolase_1"/>
    <property type="match status" value="1"/>
</dbReference>
<dbReference type="Proteomes" id="UP000268857">
    <property type="component" value="Unassembled WGS sequence"/>
</dbReference>
<dbReference type="AlphaFoldDB" id="A0A433N9C8"/>
<gene>
    <name evidence="2" type="ORF">PCC6912_36540</name>
</gene>
<proteinExistence type="predicted"/>
<dbReference type="PANTHER" id="PTHR46438:SF2">
    <property type="entry name" value="ALPHA_BETA-HYDROLASES SUPERFAMILY PROTEIN"/>
    <property type="match status" value="1"/>
</dbReference>
<dbReference type="InterPro" id="IPR029058">
    <property type="entry name" value="AB_hydrolase_fold"/>
</dbReference>
<dbReference type="STRING" id="211165.GCA_000317285_02123"/>
<keyword evidence="2" id="KW-0378">Hydrolase</keyword>
<keyword evidence="3" id="KW-1185">Reference proteome</keyword>
<dbReference type="PRINTS" id="PR00111">
    <property type="entry name" value="ABHYDROLASE"/>
</dbReference>
<reference evidence="2 3" key="1">
    <citation type="journal article" date="2019" name="Genome Biol. Evol.">
        <title>Day and night: Metabolic profiles and evolutionary relationships of six axenic non-marine cyanobacteria.</title>
        <authorList>
            <person name="Will S.E."/>
            <person name="Henke P."/>
            <person name="Boedeker C."/>
            <person name="Huang S."/>
            <person name="Brinkmann H."/>
            <person name="Rohde M."/>
            <person name="Jarek M."/>
            <person name="Friedl T."/>
            <person name="Seufert S."/>
            <person name="Schumacher M."/>
            <person name="Overmann J."/>
            <person name="Neumann-Schaal M."/>
            <person name="Petersen J."/>
        </authorList>
    </citation>
    <scope>NUCLEOTIDE SEQUENCE [LARGE SCALE GENOMIC DNA]</scope>
    <source>
        <strain evidence="2 3">PCC 6912</strain>
    </source>
</reference>
<dbReference type="Gene3D" id="3.40.50.1820">
    <property type="entry name" value="alpha/beta hydrolase"/>
    <property type="match status" value="1"/>
</dbReference>
<dbReference type="InterPro" id="IPR000073">
    <property type="entry name" value="AB_hydrolase_1"/>
</dbReference>